<accession>A0A8S5UMN7</accession>
<organism evidence="1">
    <name type="scientific">Myoviridae sp. ctCo31</name>
    <dbReference type="NCBI Taxonomy" id="2825053"/>
    <lineage>
        <taxon>Viruses</taxon>
        <taxon>Duplodnaviria</taxon>
        <taxon>Heunggongvirae</taxon>
        <taxon>Uroviricota</taxon>
        <taxon>Caudoviricetes</taxon>
    </lineage>
</organism>
<reference evidence="1" key="1">
    <citation type="journal article" date="2021" name="Proc. Natl. Acad. Sci. U.S.A.">
        <title>A Catalog of Tens of Thousands of Viruses from Human Metagenomes Reveals Hidden Associations with Chronic Diseases.</title>
        <authorList>
            <person name="Tisza M.J."/>
            <person name="Buck C.B."/>
        </authorList>
    </citation>
    <scope>NUCLEOTIDE SEQUENCE</scope>
    <source>
        <strain evidence="1">CtCo31</strain>
    </source>
</reference>
<name>A0A8S5UMN7_9CAUD</name>
<proteinExistence type="predicted"/>
<sequence length="40" mass="4589">MKQEHSVLYATIDFLGSITQNHEDDPLTIIIHELLNNVLL</sequence>
<protein>
    <submittedName>
        <fullName evidence="1">Uncharacterized protein</fullName>
    </submittedName>
</protein>
<dbReference type="EMBL" id="BK016109">
    <property type="protein sequence ID" value="DAF95741.1"/>
    <property type="molecule type" value="Genomic_DNA"/>
</dbReference>
<evidence type="ECO:0000313" key="1">
    <source>
        <dbReference type="EMBL" id="DAF95741.1"/>
    </source>
</evidence>